<dbReference type="InterPro" id="IPR041078">
    <property type="entry name" value="Plavaka"/>
</dbReference>
<gene>
    <name evidence="1" type="ORF">PAXINDRAFT_15112</name>
</gene>
<evidence type="ECO:0000313" key="1">
    <source>
        <dbReference type="EMBL" id="KIJ12085.1"/>
    </source>
</evidence>
<reference evidence="1 2" key="1">
    <citation type="submission" date="2014-06" db="EMBL/GenBank/DDBJ databases">
        <authorList>
            <consortium name="DOE Joint Genome Institute"/>
            <person name="Kuo A."/>
            <person name="Kohler A."/>
            <person name="Nagy L.G."/>
            <person name="Floudas D."/>
            <person name="Copeland A."/>
            <person name="Barry K.W."/>
            <person name="Cichocki N."/>
            <person name="Veneault-Fourrey C."/>
            <person name="LaButti K."/>
            <person name="Lindquist E.A."/>
            <person name="Lipzen A."/>
            <person name="Lundell T."/>
            <person name="Morin E."/>
            <person name="Murat C."/>
            <person name="Sun H."/>
            <person name="Tunlid A."/>
            <person name="Henrissat B."/>
            <person name="Grigoriev I.V."/>
            <person name="Hibbett D.S."/>
            <person name="Martin F."/>
            <person name="Nordberg H.P."/>
            <person name="Cantor M.N."/>
            <person name="Hua S.X."/>
        </authorList>
    </citation>
    <scope>NUCLEOTIDE SEQUENCE [LARGE SCALE GENOMIC DNA]</scope>
    <source>
        <strain evidence="1 2">ATCC 200175</strain>
    </source>
</reference>
<organism evidence="1 2">
    <name type="scientific">Paxillus involutus ATCC 200175</name>
    <dbReference type="NCBI Taxonomy" id="664439"/>
    <lineage>
        <taxon>Eukaryota</taxon>
        <taxon>Fungi</taxon>
        <taxon>Dikarya</taxon>
        <taxon>Basidiomycota</taxon>
        <taxon>Agaricomycotina</taxon>
        <taxon>Agaricomycetes</taxon>
        <taxon>Agaricomycetidae</taxon>
        <taxon>Boletales</taxon>
        <taxon>Paxilineae</taxon>
        <taxon>Paxillaceae</taxon>
        <taxon>Paxillus</taxon>
    </lineage>
</organism>
<evidence type="ECO:0000313" key="2">
    <source>
        <dbReference type="Proteomes" id="UP000053647"/>
    </source>
</evidence>
<dbReference type="Pfam" id="PF18759">
    <property type="entry name" value="Plavaka"/>
    <property type="match status" value="1"/>
</dbReference>
<protein>
    <submittedName>
        <fullName evidence="1">Uncharacterized protein</fullName>
    </submittedName>
</protein>
<dbReference type="HOGENOM" id="CLU_006344_10_3_1"/>
<dbReference type="OrthoDB" id="2677878at2759"/>
<dbReference type="AlphaFoldDB" id="A0A0C9T8V0"/>
<accession>A0A0C9T8V0</accession>
<reference evidence="2" key="2">
    <citation type="submission" date="2015-01" db="EMBL/GenBank/DDBJ databases">
        <title>Evolutionary Origins and Diversification of the Mycorrhizal Mutualists.</title>
        <authorList>
            <consortium name="DOE Joint Genome Institute"/>
            <consortium name="Mycorrhizal Genomics Consortium"/>
            <person name="Kohler A."/>
            <person name="Kuo A."/>
            <person name="Nagy L.G."/>
            <person name="Floudas D."/>
            <person name="Copeland A."/>
            <person name="Barry K.W."/>
            <person name="Cichocki N."/>
            <person name="Veneault-Fourrey C."/>
            <person name="LaButti K."/>
            <person name="Lindquist E.A."/>
            <person name="Lipzen A."/>
            <person name="Lundell T."/>
            <person name="Morin E."/>
            <person name="Murat C."/>
            <person name="Riley R."/>
            <person name="Ohm R."/>
            <person name="Sun H."/>
            <person name="Tunlid A."/>
            <person name="Henrissat B."/>
            <person name="Grigoriev I.V."/>
            <person name="Hibbett D.S."/>
            <person name="Martin F."/>
        </authorList>
    </citation>
    <scope>NUCLEOTIDE SEQUENCE [LARGE SCALE GENOMIC DNA]</scope>
    <source>
        <strain evidence="2">ATCC 200175</strain>
    </source>
</reference>
<sequence>MARIAQLGFEYSHPHQNGVPASSSSLSTTEVVPEQSVSDFFPQDSDFHDLDGPLEGLPAERSQFVEAYDSCSEAFPGGKTFMDAYKEDQFAAERQQNPHYPFASADEWGFASWLLCSQLSLAAIDLLLSLNLVTEANSTLVSYWEAAQIASRGATLWAALVMHTNDTPASYQMTYATVCNKTSLHAYLLLALLPICKFVHKESRVLSLLQDCLLHQALDVILSPLKVTASVGIMMNDPVGNLRYCFIPLASWITDTPEESLLSVTSPKVSHVTTAASKQFGNNFRHPSHTGELTLTAINTVCAQYPPLDFKHFLKAIKQFGLNGVIEPFWKGWALSDPSEFLTPEPLHHFHCMFWDHDAKWCIAAVRAAELDFCFSVLQVAVGYCGFLEGILKLKQVTGHDHCAVQHYIVGVITGAIPPNFLIAICTLTDFRYLAQATSFTDESIGKVAGVLQEFHDHKKAILCAEAWMGKNGPILSWNIPKLKLLQSIVPSI</sequence>
<keyword evidence="2" id="KW-1185">Reference proteome</keyword>
<dbReference type="Proteomes" id="UP000053647">
    <property type="component" value="Unassembled WGS sequence"/>
</dbReference>
<name>A0A0C9T8V0_PAXIN</name>
<dbReference type="EMBL" id="KN819369">
    <property type="protein sequence ID" value="KIJ12085.1"/>
    <property type="molecule type" value="Genomic_DNA"/>
</dbReference>
<proteinExistence type="predicted"/>